<accession>A0A699ZI93</accession>
<feature type="region of interest" description="Disordered" evidence="1">
    <location>
        <begin position="1"/>
        <end position="25"/>
    </location>
</feature>
<dbReference type="EMBL" id="BLLF01001429">
    <property type="protein sequence ID" value="GFH19239.1"/>
    <property type="molecule type" value="Genomic_DNA"/>
</dbReference>
<evidence type="ECO:0000313" key="2">
    <source>
        <dbReference type="EMBL" id="GFH19239.1"/>
    </source>
</evidence>
<comment type="caution">
    <text evidence="2">The sequence shown here is derived from an EMBL/GenBank/DDBJ whole genome shotgun (WGS) entry which is preliminary data.</text>
</comment>
<protein>
    <submittedName>
        <fullName evidence="2">Calcium-binding carrier protein SCaMC-1-A</fullName>
    </submittedName>
</protein>
<name>A0A699ZI93_HAELA</name>
<dbReference type="Proteomes" id="UP000485058">
    <property type="component" value="Unassembled WGS sequence"/>
</dbReference>
<reference evidence="2 3" key="1">
    <citation type="submission" date="2020-02" db="EMBL/GenBank/DDBJ databases">
        <title>Draft genome sequence of Haematococcus lacustris strain NIES-144.</title>
        <authorList>
            <person name="Morimoto D."/>
            <person name="Nakagawa S."/>
            <person name="Yoshida T."/>
            <person name="Sawayama S."/>
        </authorList>
    </citation>
    <scope>NUCLEOTIDE SEQUENCE [LARGE SCALE GENOMIC DNA]</scope>
    <source>
        <strain evidence="2 3">NIES-144</strain>
    </source>
</reference>
<dbReference type="AlphaFoldDB" id="A0A699ZI93"/>
<sequence length="88" mass="9103">MQRMGPACGTTAAGTAAGATNAGINRDGRISAEDLETTLAHVAVCCPRTRCVYRCPRSMAHAMLQRTKAAGQTDGRSERPAGSGRVAV</sequence>
<evidence type="ECO:0000313" key="3">
    <source>
        <dbReference type="Proteomes" id="UP000485058"/>
    </source>
</evidence>
<keyword evidence="3" id="KW-1185">Reference proteome</keyword>
<proteinExistence type="predicted"/>
<feature type="region of interest" description="Disordered" evidence="1">
    <location>
        <begin position="65"/>
        <end position="88"/>
    </location>
</feature>
<organism evidence="2 3">
    <name type="scientific">Haematococcus lacustris</name>
    <name type="common">Green alga</name>
    <name type="synonym">Haematococcus pluvialis</name>
    <dbReference type="NCBI Taxonomy" id="44745"/>
    <lineage>
        <taxon>Eukaryota</taxon>
        <taxon>Viridiplantae</taxon>
        <taxon>Chlorophyta</taxon>
        <taxon>core chlorophytes</taxon>
        <taxon>Chlorophyceae</taxon>
        <taxon>CS clade</taxon>
        <taxon>Chlamydomonadales</taxon>
        <taxon>Haematococcaceae</taxon>
        <taxon>Haematococcus</taxon>
    </lineage>
</organism>
<evidence type="ECO:0000256" key="1">
    <source>
        <dbReference type="SAM" id="MobiDB-lite"/>
    </source>
</evidence>
<gene>
    <name evidence="2" type="ORF">HaLaN_16155</name>
</gene>
<feature type="compositionally biased region" description="Low complexity" evidence="1">
    <location>
        <begin position="7"/>
        <end position="23"/>
    </location>
</feature>